<dbReference type="EMBL" id="UYYF01000016">
    <property type="protein sequence ID" value="VDM95156.1"/>
    <property type="molecule type" value="Genomic_DNA"/>
</dbReference>
<dbReference type="CDD" id="cd01994">
    <property type="entry name" value="AANH_PF0828-like"/>
    <property type="match status" value="1"/>
</dbReference>
<keyword evidence="7 9" id="KW-0067">ATP-binding</keyword>
<dbReference type="STRING" id="103827.A0A0N5CJP7"/>
<accession>A0A0N5CJP7</accession>
<dbReference type="PIRSF" id="PIRSF039123">
    <property type="entry name" value="Diphthamide_synthase"/>
    <property type="match status" value="1"/>
</dbReference>
<evidence type="ECO:0000256" key="3">
    <source>
        <dbReference type="ARBA" id="ARBA00012089"/>
    </source>
</evidence>
<comment type="catalytic activity">
    <reaction evidence="8 9">
        <text>diphthine-[translation elongation factor 2] + NH4(+) + ATP = diphthamide-[translation elongation factor 2] + AMP + diphosphate + H(+)</text>
        <dbReference type="Rhea" id="RHEA:19753"/>
        <dbReference type="Rhea" id="RHEA-COMP:10172"/>
        <dbReference type="Rhea" id="RHEA-COMP:10174"/>
        <dbReference type="ChEBI" id="CHEBI:15378"/>
        <dbReference type="ChEBI" id="CHEBI:16692"/>
        <dbReference type="ChEBI" id="CHEBI:28938"/>
        <dbReference type="ChEBI" id="CHEBI:30616"/>
        <dbReference type="ChEBI" id="CHEBI:33019"/>
        <dbReference type="ChEBI" id="CHEBI:82696"/>
        <dbReference type="ChEBI" id="CHEBI:456215"/>
        <dbReference type="EC" id="6.3.1.14"/>
    </reaction>
</comment>
<dbReference type="NCBIfam" id="TIGR00290">
    <property type="entry name" value="MJ0570_dom"/>
    <property type="match status" value="1"/>
</dbReference>
<evidence type="ECO:0000256" key="4">
    <source>
        <dbReference type="ARBA" id="ARBA00018426"/>
    </source>
</evidence>
<dbReference type="Pfam" id="PF01902">
    <property type="entry name" value="Diphthami_syn_2"/>
    <property type="match status" value="1"/>
</dbReference>
<dbReference type="AlphaFoldDB" id="A0A0N5CJP7"/>
<keyword evidence="5 9" id="KW-0436">Ligase</keyword>
<evidence type="ECO:0000256" key="6">
    <source>
        <dbReference type="ARBA" id="ARBA00022741"/>
    </source>
</evidence>
<evidence type="ECO:0000256" key="7">
    <source>
        <dbReference type="ARBA" id="ARBA00022840"/>
    </source>
</evidence>
<dbReference type="WBParaSite" id="TCLT_0000025901-mRNA-1">
    <property type="protein sequence ID" value="TCLT_0000025901-mRNA-1"/>
    <property type="gene ID" value="TCLT_0000025901"/>
</dbReference>
<dbReference type="PANTHER" id="PTHR12196">
    <property type="entry name" value="DOMAIN OF UNKNOWN FUNCTION 71 DUF71 -CONTAINING PROTEIN"/>
    <property type="match status" value="1"/>
</dbReference>
<keyword evidence="12" id="KW-1185">Reference proteome</keyword>
<name>A0A0N5CJP7_THECL</name>
<dbReference type="OMA" id="NYALYWA"/>
<dbReference type="Proteomes" id="UP000276776">
    <property type="component" value="Unassembled WGS sequence"/>
</dbReference>
<dbReference type="GO" id="GO:0005524">
    <property type="term" value="F:ATP binding"/>
    <property type="evidence" value="ECO:0007669"/>
    <property type="project" value="UniProtKB-UniRule"/>
</dbReference>
<reference evidence="13" key="1">
    <citation type="submission" date="2017-02" db="UniProtKB">
        <authorList>
            <consortium name="WormBaseParasite"/>
        </authorList>
    </citation>
    <scope>IDENTIFICATION</scope>
</reference>
<dbReference type="FunFam" id="3.40.50.620:FF:000145">
    <property type="entry name" value="ATP-binding domain containing protein"/>
    <property type="match status" value="1"/>
</dbReference>
<sequence>MKVVGLVSGGKDSCLNLLRCIEFGHEITCIANLYPPLDGREEIDSYMYQSVAQTGLQLYSEACDLPLYRHEIRGKPIEVGALYKETVDDEVEDLYELLSHIKQKHPDVQAVSSGAILSNYQKNRVENVCQRLDLKPLTYLWNADQIALFHEIISSGIEAVIVKVATLGLSTEHLGKTLIEVKDILLNLNDRYGVHVCGEGGEYETFVLDCPLFKKRIVLDETKIVAHSVNNVVQTAYLSLRKMHLENKYQTNNLSE</sequence>
<dbReference type="GO" id="GO:0017183">
    <property type="term" value="P:protein histidyl modification to diphthamide"/>
    <property type="evidence" value="ECO:0007669"/>
    <property type="project" value="UniProtKB-UniPathway"/>
</dbReference>
<evidence type="ECO:0000313" key="13">
    <source>
        <dbReference type="WBParaSite" id="TCLT_0000025901-mRNA-1"/>
    </source>
</evidence>
<dbReference type="InterPro" id="IPR002761">
    <property type="entry name" value="Diphthami_syn_dom"/>
</dbReference>
<comment type="function">
    <text evidence="9">Amidase that catalyzes the last step of diphthamide biosynthesis using ammonium and ATP.</text>
</comment>
<comment type="pathway">
    <text evidence="1 9">Protein modification; peptidyl-diphthamide biosynthesis.</text>
</comment>
<dbReference type="Gene3D" id="3.90.1490.10">
    <property type="entry name" value="putative n-type atp pyrophosphatase, domain 2"/>
    <property type="match status" value="1"/>
</dbReference>
<evidence type="ECO:0000256" key="1">
    <source>
        <dbReference type="ARBA" id="ARBA00005156"/>
    </source>
</evidence>
<comment type="similarity">
    <text evidence="2 9">Belongs to the Diphthine--ammonia ligase family.</text>
</comment>
<evidence type="ECO:0000313" key="12">
    <source>
        <dbReference type="Proteomes" id="UP000276776"/>
    </source>
</evidence>
<reference evidence="11 12" key="2">
    <citation type="submission" date="2018-11" db="EMBL/GenBank/DDBJ databases">
        <authorList>
            <consortium name="Pathogen Informatics"/>
        </authorList>
    </citation>
    <scope>NUCLEOTIDE SEQUENCE [LARGE SCALE GENOMIC DNA]</scope>
</reference>
<evidence type="ECO:0000256" key="5">
    <source>
        <dbReference type="ARBA" id="ARBA00022598"/>
    </source>
</evidence>
<evidence type="ECO:0000259" key="10">
    <source>
        <dbReference type="Pfam" id="PF01902"/>
    </source>
</evidence>
<keyword evidence="6 9" id="KW-0547">Nucleotide-binding</keyword>
<dbReference type="UniPathway" id="UPA00559"/>
<dbReference type="OrthoDB" id="686384at2759"/>
<dbReference type="GO" id="GO:0017178">
    <property type="term" value="F:diphthine-ammonia ligase activity"/>
    <property type="evidence" value="ECO:0007669"/>
    <property type="project" value="UniProtKB-UniRule"/>
</dbReference>
<protein>
    <recommendedName>
        <fullName evidence="4 9">Diphthine--ammonia ligase</fullName>
        <ecNumber evidence="3 9">6.3.1.14</ecNumber>
    </recommendedName>
</protein>
<dbReference type="InterPro" id="IPR014729">
    <property type="entry name" value="Rossmann-like_a/b/a_fold"/>
</dbReference>
<evidence type="ECO:0000256" key="8">
    <source>
        <dbReference type="ARBA" id="ARBA00048108"/>
    </source>
</evidence>
<evidence type="ECO:0000256" key="2">
    <source>
        <dbReference type="ARBA" id="ARBA00008496"/>
    </source>
</evidence>
<organism evidence="13">
    <name type="scientific">Thelazia callipaeda</name>
    <name type="common">Oriental eyeworm</name>
    <name type="synonym">Parasitic nematode</name>
    <dbReference type="NCBI Taxonomy" id="103827"/>
    <lineage>
        <taxon>Eukaryota</taxon>
        <taxon>Metazoa</taxon>
        <taxon>Ecdysozoa</taxon>
        <taxon>Nematoda</taxon>
        <taxon>Chromadorea</taxon>
        <taxon>Rhabditida</taxon>
        <taxon>Spirurina</taxon>
        <taxon>Spiruromorpha</taxon>
        <taxon>Thelazioidea</taxon>
        <taxon>Thelaziidae</taxon>
        <taxon>Thelazia</taxon>
    </lineage>
</organism>
<evidence type="ECO:0000256" key="9">
    <source>
        <dbReference type="PIRNR" id="PIRNR039123"/>
    </source>
</evidence>
<feature type="domain" description="Diphthamide synthase" evidence="10">
    <location>
        <begin position="1"/>
        <end position="233"/>
    </location>
</feature>
<evidence type="ECO:0000313" key="11">
    <source>
        <dbReference type="EMBL" id="VDM95156.1"/>
    </source>
</evidence>
<dbReference type="PANTHER" id="PTHR12196:SF2">
    <property type="entry name" value="DIPHTHINE--AMMONIA LIGASE"/>
    <property type="match status" value="1"/>
</dbReference>
<gene>
    <name evidence="11" type="ORF">TCLT_LOCUS260</name>
</gene>
<dbReference type="SUPFAM" id="SSF52402">
    <property type="entry name" value="Adenine nucleotide alpha hydrolases-like"/>
    <property type="match status" value="1"/>
</dbReference>
<dbReference type="EC" id="6.3.1.14" evidence="3 9"/>
<dbReference type="Gene3D" id="3.40.50.620">
    <property type="entry name" value="HUPs"/>
    <property type="match status" value="1"/>
</dbReference>
<proteinExistence type="inferred from homology"/>
<dbReference type="InterPro" id="IPR030662">
    <property type="entry name" value="DPH6/MJ0570"/>
</dbReference>
<dbReference type="FunFam" id="3.90.1490.10:FF:000001">
    <property type="entry name" value="Diphthine--ammonia ligase"/>
    <property type="match status" value="1"/>
</dbReference>